<dbReference type="InParanoid" id="A0A2P6NWE8"/>
<evidence type="ECO:0000259" key="8">
    <source>
        <dbReference type="PROSITE" id="PS51704"/>
    </source>
</evidence>
<dbReference type="PANTHER" id="PTHR42758:SF2">
    <property type="entry name" value="PHOSPHATIDYLGLYCEROL PHOSPHOLIPASE C"/>
    <property type="match status" value="1"/>
</dbReference>
<dbReference type="PANTHER" id="PTHR42758">
    <property type="entry name" value="PHOSPHATIDYLGLYCEROL PHOSPHOLIPASE C"/>
    <property type="match status" value="1"/>
</dbReference>
<comment type="similarity">
    <text evidence="2">Belongs to the glycerophosphoryl diester phosphodiesterase family.</text>
</comment>
<dbReference type="GO" id="GO:0008081">
    <property type="term" value="F:phosphoric diester hydrolase activity"/>
    <property type="evidence" value="ECO:0007669"/>
    <property type="project" value="InterPro"/>
</dbReference>
<proteinExistence type="inferred from homology"/>
<gene>
    <name evidence="9" type="ORF">PROFUN_04031</name>
</gene>
<comment type="caution">
    <text evidence="9">The sequence shown here is derived from an EMBL/GenBank/DDBJ whole genome shotgun (WGS) entry which is preliminary data.</text>
</comment>
<evidence type="ECO:0000256" key="6">
    <source>
        <dbReference type="ARBA" id="ARBA00023098"/>
    </source>
</evidence>
<keyword evidence="7" id="KW-0472">Membrane</keyword>
<evidence type="ECO:0000256" key="1">
    <source>
        <dbReference type="ARBA" id="ARBA00004370"/>
    </source>
</evidence>
<evidence type="ECO:0000256" key="7">
    <source>
        <dbReference type="ARBA" id="ARBA00023136"/>
    </source>
</evidence>
<dbReference type="InterPro" id="IPR052271">
    <property type="entry name" value="GDPD-Related"/>
</dbReference>
<reference evidence="9 10" key="1">
    <citation type="journal article" date="2018" name="Genome Biol. Evol.">
        <title>Multiple Roots of Fruiting Body Formation in Amoebozoa.</title>
        <authorList>
            <person name="Hillmann F."/>
            <person name="Forbes G."/>
            <person name="Novohradska S."/>
            <person name="Ferling I."/>
            <person name="Riege K."/>
            <person name="Groth M."/>
            <person name="Westermann M."/>
            <person name="Marz M."/>
            <person name="Spaller T."/>
            <person name="Winckler T."/>
            <person name="Schaap P."/>
            <person name="Glockner G."/>
        </authorList>
    </citation>
    <scope>NUCLEOTIDE SEQUENCE [LARGE SCALE GENOMIC DNA]</scope>
    <source>
        <strain evidence="9 10">Jena</strain>
    </source>
</reference>
<dbReference type="InterPro" id="IPR017946">
    <property type="entry name" value="PLC-like_Pdiesterase_TIM-brl"/>
</dbReference>
<keyword evidence="4" id="KW-0378">Hydrolase</keyword>
<feature type="domain" description="GP-PDE" evidence="8">
    <location>
        <begin position="56"/>
        <end position="331"/>
    </location>
</feature>
<organism evidence="9 10">
    <name type="scientific">Planoprotostelium fungivorum</name>
    <dbReference type="NCBI Taxonomy" id="1890364"/>
    <lineage>
        <taxon>Eukaryota</taxon>
        <taxon>Amoebozoa</taxon>
        <taxon>Evosea</taxon>
        <taxon>Variosea</taxon>
        <taxon>Cavosteliida</taxon>
        <taxon>Cavosteliaceae</taxon>
        <taxon>Planoprotostelium</taxon>
    </lineage>
</organism>
<accession>A0A2P6NWE8</accession>
<name>A0A2P6NWE8_9EUKA</name>
<keyword evidence="3" id="KW-0812">Transmembrane</keyword>
<dbReference type="AlphaFoldDB" id="A0A2P6NWE8"/>
<dbReference type="STRING" id="1890364.A0A2P6NWE8"/>
<dbReference type="Pfam" id="PF03009">
    <property type="entry name" value="GDPD"/>
    <property type="match status" value="1"/>
</dbReference>
<dbReference type="EMBL" id="MDYQ01000013">
    <property type="protein sequence ID" value="PRP88208.1"/>
    <property type="molecule type" value="Genomic_DNA"/>
</dbReference>
<dbReference type="GO" id="GO:0016020">
    <property type="term" value="C:membrane"/>
    <property type="evidence" value="ECO:0007669"/>
    <property type="project" value="UniProtKB-SubCell"/>
</dbReference>
<keyword evidence="10" id="KW-1185">Reference proteome</keyword>
<dbReference type="GO" id="GO:0005737">
    <property type="term" value="C:cytoplasm"/>
    <property type="evidence" value="ECO:0007669"/>
    <property type="project" value="UniProtKB-ARBA"/>
</dbReference>
<dbReference type="GO" id="GO:0046475">
    <property type="term" value="P:glycerophospholipid catabolic process"/>
    <property type="evidence" value="ECO:0007669"/>
    <property type="project" value="TreeGrafter"/>
</dbReference>
<dbReference type="OrthoDB" id="1058301at2759"/>
<evidence type="ECO:0000256" key="2">
    <source>
        <dbReference type="ARBA" id="ARBA00007277"/>
    </source>
</evidence>
<evidence type="ECO:0000256" key="4">
    <source>
        <dbReference type="ARBA" id="ARBA00022801"/>
    </source>
</evidence>
<dbReference type="PROSITE" id="PS51704">
    <property type="entry name" value="GP_PDE"/>
    <property type="match status" value="1"/>
</dbReference>
<comment type="subcellular location">
    <subcellularLocation>
        <location evidence="1">Membrane</location>
    </subcellularLocation>
</comment>
<sequence length="342" mass="39824">MIRFFRLVVNGALRMDHFSPDYWNMHDKKISDPNARTPTRKPKSHATISVSLEKKFLLICPGAIARLREMPTHLVIAQLACQVEVDVQQQMFNFVKRQIQPGCLRGPRYCFLTNSLVYPVTDANVRRISGIDAAVSSLNRAELPLVHGKEPIPTLEEVFQAFPNTPINLDLKEADTEMLEKVYQLIVRYDRRHITIWGSGFRTAEFDKLVFEKDPNIYRYFTMRRVMWLYVTHWLCLLPFLSIHESALEIPLITERLLRYPFPNASPKRLSIASWIAQHLLLSKSLFSHLKKRGVSIILWTPNTHEEFEQAMRAGVDGIMTDYPLLLRQWYDARDKIETAQM</sequence>
<evidence type="ECO:0000313" key="10">
    <source>
        <dbReference type="Proteomes" id="UP000241769"/>
    </source>
</evidence>
<dbReference type="Gene3D" id="3.20.20.190">
    <property type="entry name" value="Phosphatidylinositol (PI) phosphodiesterase"/>
    <property type="match status" value="1"/>
</dbReference>
<protein>
    <submittedName>
        <fullName evidence="9">Glycerophosphodiester phosphodiesterase domain-containing protein 1-like</fullName>
    </submittedName>
</protein>
<dbReference type="SUPFAM" id="SSF51695">
    <property type="entry name" value="PLC-like phosphodiesterases"/>
    <property type="match status" value="1"/>
</dbReference>
<evidence type="ECO:0000313" key="9">
    <source>
        <dbReference type="EMBL" id="PRP88208.1"/>
    </source>
</evidence>
<keyword evidence="6" id="KW-0443">Lipid metabolism</keyword>
<dbReference type="Proteomes" id="UP000241769">
    <property type="component" value="Unassembled WGS sequence"/>
</dbReference>
<evidence type="ECO:0000256" key="3">
    <source>
        <dbReference type="ARBA" id="ARBA00022692"/>
    </source>
</evidence>
<evidence type="ECO:0000256" key="5">
    <source>
        <dbReference type="ARBA" id="ARBA00022989"/>
    </source>
</evidence>
<keyword evidence="5" id="KW-1133">Transmembrane helix</keyword>
<dbReference type="InterPro" id="IPR030395">
    <property type="entry name" value="GP_PDE_dom"/>
</dbReference>